<sequence length="361" mass="39638">MNAMYLERQRKAQALLQQRELDALLVLGYENIRYLTGYSGNAAYLLLTPQENILITDYRYYQRALQETHGALVVERDREAESLGACLQRHFAKGVVGFESASVSVAVWQDIANTLTGWQCQACNGLIESLRTVKEHWEVASIRKAAAIADEALAETLKLVKAGVAERDLAIELDYRMKQLGSDGVSFDTILLFGARSSLPHGKPGDTRLQHGDMLLVDFGAVVNGYRSDMTRTYVLGEASAKQQHIFDAVFAAQQASFALLKAGTDCKTLNAASERVLAEFGYSEFAGKGLGHGVGLFLHETPFINRSTDYQLQAGNVITIEPGVYIPALGGVRLEDDVLITEQGFEFLTHAPKQFVLQGG</sequence>
<evidence type="ECO:0000259" key="2">
    <source>
        <dbReference type="Pfam" id="PF01321"/>
    </source>
</evidence>
<organism evidence="3 4">
    <name type="scientific">Pseudoalteromonas fenneropenaei</name>
    <dbReference type="NCBI Taxonomy" id="1737459"/>
    <lineage>
        <taxon>Bacteria</taxon>
        <taxon>Pseudomonadati</taxon>
        <taxon>Pseudomonadota</taxon>
        <taxon>Gammaproteobacteria</taxon>
        <taxon>Alteromonadales</taxon>
        <taxon>Pseudoalteromonadaceae</taxon>
        <taxon>Pseudoalteromonas</taxon>
    </lineage>
</organism>
<dbReference type="InterPro" id="IPR000587">
    <property type="entry name" value="Creatinase_N"/>
</dbReference>
<dbReference type="PANTHER" id="PTHR46112:SF3">
    <property type="entry name" value="AMINOPEPTIDASE YPDF"/>
    <property type="match status" value="1"/>
</dbReference>
<dbReference type="InterPro" id="IPR000994">
    <property type="entry name" value="Pept_M24"/>
</dbReference>
<evidence type="ECO:0000313" key="3">
    <source>
        <dbReference type="EMBL" id="MFC3031393.1"/>
    </source>
</evidence>
<dbReference type="SUPFAM" id="SSF55920">
    <property type="entry name" value="Creatinase/aminopeptidase"/>
    <property type="match status" value="1"/>
</dbReference>
<reference evidence="4" key="1">
    <citation type="journal article" date="2019" name="Int. J. Syst. Evol. Microbiol.">
        <title>The Global Catalogue of Microorganisms (GCM) 10K type strain sequencing project: providing services to taxonomists for standard genome sequencing and annotation.</title>
        <authorList>
            <consortium name="The Broad Institute Genomics Platform"/>
            <consortium name="The Broad Institute Genome Sequencing Center for Infectious Disease"/>
            <person name="Wu L."/>
            <person name="Ma J."/>
        </authorList>
    </citation>
    <scope>NUCLEOTIDE SEQUENCE [LARGE SCALE GENOMIC DNA]</scope>
    <source>
        <strain evidence="4">KCTC 42730</strain>
    </source>
</reference>
<feature type="domain" description="Creatinase N-terminal" evidence="2">
    <location>
        <begin position="8"/>
        <end position="133"/>
    </location>
</feature>
<dbReference type="Proteomes" id="UP001595453">
    <property type="component" value="Unassembled WGS sequence"/>
</dbReference>
<proteinExistence type="predicted"/>
<dbReference type="EMBL" id="JBHRSD010000002">
    <property type="protein sequence ID" value="MFC3031393.1"/>
    <property type="molecule type" value="Genomic_DNA"/>
</dbReference>
<dbReference type="InterPro" id="IPR001714">
    <property type="entry name" value="Pept_M24_MAP"/>
</dbReference>
<evidence type="ECO:0000259" key="1">
    <source>
        <dbReference type="Pfam" id="PF00557"/>
    </source>
</evidence>
<gene>
    <name evidence="3" type="ORF">ACFOEE_02475</name>
</gene>
<dbReference type="RefSeq" id="WP_377120573.1">
    <property type="nucleotide sequence ID" value="NZ_JBHRSD010000002.1"/>
</dbReference>
<keyword evidence="4" id="KW-1185">Reference proteome</keyword>
<comment type="caution">
    <text evidence="3">The sequence shown here is derived from an EMBL/GenBank/DDBJ whole genome shotgun (WGS) entry which is preliminary data.</text>
</comment>
<protein>
    <submittedName>
        <fullName evidence="3">M24 family metallopeptidase</fullName>
    </submittedName>
</protein>
<dbReference type="PANTHER" id="PTHR46112">
    <property type="entry name" value="AMINOPEPTIDASE"/>
    <property type="match status" value="1"/>
</dbReference>
<evidence type="ECO:0000313" key="4">
    <source>
        <dbReference type="Proteomes" id="UP001595453"/>
    </source>
</evidence>
<dbReference type="Gene3D" id="3.90.230.10">
    <property type="entry name" value="Creatinase/methionine aminopeptidase superfamily"/>
    <property type="match status" value="1"/>
</dbReference>
<dbReference type="InterPro" id="IPR050659">
    <property type="entry name" value="Peptidase_M24B"/>
</dbReference>
<dbReference type="SUPFAM" id="SSF53092">
    <property type="entry name" value="Creatinase/prolidase N-terminal domain"/>
    <property type="match status" value="1"/>
</dbReference>
<dbReference type="InterPro" id="IPR029149">
    <property type="entry name" value="Creatin/AminoP/Spt16_N"/>
</dbReference>
<feature type="domain" description="Peptidase M24" evidence="1">
    <location>
        <begin position="141"/>
        <end position="343"/>
    </location>
</feature>
<dbReference type="Gene3D" id="3.40.350.10">
    <property type="entry name" value="Creatinase/prolidase N-terminal domain"/>
    <property type="match status" value="1"/>
</dbReference>
<dbReference type="Pfam" id="PF00557">
    <property type="entry name" value="Peptidase_M24"/>
    <property type="match status" value="1"/>
</dbReference>
<dbReference type="Pfam" id="PF01321">
    <property type="entry name" value="Creatinase_N"/>
    <property type="match status" value="1"/>
</dbReference>
<accession>A0ABV7CFP6</accession>
<dbReference type="PRINTS" id="PR00599">
    <property type="entry name" value="MAPEPTIDASE"/>
</dbReference>
<name>A0ABV7CFP6_9GAMM</name>
<dbReference type="InterPro" id="IPR036005">
    <property type="entry name" value="Creatinase/aminopeptidase-like"/>
</dbReference>